<dbReference type="EMBL" id="KN818232">
    <property type="protein sequence ID" value="KIL67349.1"/>
    <property type="molecule type" value="Genomic_DNA"/>
</dbReference>
<dbReference type="InterPro" id="IPR006671">
    <property type="entry name" value="Cyclin_N"/>
</dbReference>
<organism evidence="2 3">
    <name type="scientific">Amanita muscaria (strain Koide BX008)</name>
    <dbReference type="NCBI Taxonomy" id="946122"/>
    <lineage>
        <taxon>Eukaryota</taxon>
        <taxon>Fungi</taxon>
        <taxon>Dikarya</taxon>
        <taxon>Basidiomycota</taxon>
        <taxon>Agaricomycotina</taxon>
        <taxon>Agaricomycetes</taxon>
        <taxon>Agaricomycetidae</taxon>
        <taxon>Agaricales</taxon>
        <taxon>Pluteineae</taxon>
        <taxon>Amanitaceae</taxon>
        <taxon>Amanita</taxon>
    </lineage>
</organism>
<dbReference type="InterPro" id="IPR036915">
    <property type="entry name" value="Cyclin-like_sf"/>
</dbReference>
<dbReference type="AlphaFoldDB" id="A0A0C2TK06"/>
<evidence type="ECO:0000313" key="3">
    <source>
        <dbReference type="Proteomes" id="UP000054549"/>
    </source>
</evidence>
<dbReference type="InParanoid" id="A0A0C2TK06"/>
<dbReference type="GO" id="GO:0005634">
    <property type="term" value="C:nucleus"/>
    <property type="evidence" value="ECO:0007669"/>
    <property type="project" value="TreeGrafter"/>
</dbReference>
<dbReference type="GO" id="GO:0000307">
    <property type="term" value="C:cyclin-dependent protein kinase holoenzyme complex"/>
    <property type="evidence" value="ECO:0007669"/>
    <property type="project" value="TreeGrafter"/>
</dbReference>
<dbReference type="OrthoDB" id="10250320at2759"/>
<evidence type="ECO:0000259" key="1">
    <source>
        <dbReference type="Pfam" id="PF00134"/>
    </source>
</evidence>
<name>A0A0C2TK06_AMAMK</name>
<dbReference type="SUPFAM" id="SSF47954">
    <property type="entry name" value="Cyclin-like"/>
    <property type="match status" value="1"/>
</dbReference>
<protein>
    <recommendedName>
        <fullName evidence="1">Cyclin N-terminal domain-containing protein</fullName>
    </recommendedName>
</protein>
<gene>
    <name evidence="2" type="ORF">M378DRAFT_74036</name>
</gene>
<dbReference type="GO" id="GO:0016538">
    <property type="term" value="F:cyclin-dependent protein serine/threonine kinase regulator activity"/>
    <property type="evidence" value="ECO:0007669"/>
    <property type="project" value="TreeGrafter"/>
</dbReference>
<dbReference type="PANTHER" id="PTHR15615:SF10">
    <property type="entry name" value="PHO85 CYCLIN-2-RELATED"/>
    <property type="match status" value="1"/>
</dbReference>
<feature type="non-terminal residue" evidence="2">
    <location>
        <position position="219"/>
    </location>
</feature>
<accession>A0A0C2TK06</accession>
<dbReference type="STRING" id="946122.A0A0C2TK06"/>
<dbReference type="HOGENOM" id="CLU_018149_1_1_1"/>
<sequence length="219" mass="24340">MIRYVARQYSDILRKDGEPLASEEGPSPLISLDMFIIRLVVASNVQVSTLLTTLIYLDRLKSGLTPETRVLPCTRHRVFLATLIVTAKYLNDSSPKNGDWAKYALLFDVAEVNLMEKQLLCLLDYDLWFDEAEACSLFAPFLSSISRWRQDSSTRALAVDKVTKAGRARAQAQRAQNQSVLRSRPPPALSAQLSATSRASSSVSLAVRGIVKRLSTTHL</sequence>
<dbReference type="Proteomes" id="UP000054549">
    <property type="component" value="Unassembled WGS sequence"/>
</dbReference>
<dbReference type="InterPro" id="IPR013922">
    <property type="entry name" value="Cyclin_PHO80-like"/>
</dbReference>
<evidence type="ECO:0000313" key="2">
    <source>
        <dbReference type="EMBL" id="KIL67349.1"/>
    </source>
</evidence>
<dbReference type="GO" id="GO:0019901">
    <property type="term" value="F:protein kinase binding"/>
    <property type="evidence" value="ECO:0007669"/>
    <property type="project" value="InterPro"/>
</dbReference>
<feature type="domain" description="Cyclin N-terminal" evidence="1">
    <location>
        <begin position="34"/>
        <end position="127"/>
    </location>
</feature>
<dbReference type="Gene3D" id="1.10.472.10">
    <property type="entry name" value="Cyclin-like"/>
    <property type="match status" value="1"/>
</dbReference>
<dbReference type="CDD" id="cd20557">
    <property type="entry name" value="CYCLIN_ScPCL1-like"/>
    <property type="match status" value="1"/>
</dbReference>
<proteinExistence type="predicted"/>
<keyword evidence="3" id="KW-1185">Reference proteome</keyword>
<dbReference type="PANTHER" id="PTHR15615">
    <property type="match status" value="1"/>
</dbReference>
<dbReference type="Pfam" id="PF00134">
    <property type="entry name" value="Cyclin_N"/>
    <property type="match status" value="1"/>
</dbReference>
<reference evidence="2 3" key="1">
    <citation type="submission" date="2014-04" db="EMBL/GenBank/DDBJ databases">
        <title>Evolutionary Origins and Diversification of the Mycorrhizal Mutualists.</title>
        <authorList>
            <consortium name="DOE Joint Genome Institute"/>
            <consortium name="Mycorrhizal Genomics Consortium"/>
            <person name="Kohler A."/>
            <person name="Kuo A."/>
            <person name="Nagy L.G."/>
            <person name="Floudas D."/>
            <person name="Copeland A."/>
            <person name="Barry K.W."/>
            <person name="Cichocki N."/>
            <person name="Veneault-Fourrey C."/>
            <person name="LaButti K."/>
            <person name="Lindquist E.A."/>
            <person name="Lipzen A."/>
            <person name="Lundell T."/>
            <person name="Morin E."/>
            <person name="Murat C."/>
            <person name="Riley R."/>
            <person name="Ohm R."/>
            <person name="Sun H."/>
            <person name="Tunlid A."/>
            <person name="Henrissat B."/>
            <person name="Grigoriev I.V."/>
            <person name="Hibbett D.S."/>
            <person name="Martin F."/>
        </authorList>
    </citation>
    <scope>NUCLEOTIDE SEQUENCE [LARGE SCALE GENOMIC DNA]</scope>
    <source>
        <strain evidence="2 3">Koide BX008</strain>
    </source>
</reference>